<dbReference type="InterPro" id="IPR051693">
    <property type="entry name" value="UPF0046_metallophosphoest"/>
</dbReference>
<reference evidence="4" key="1">
    <citation type="submission" date="2022-11" db="UniProtKB">
        <authorList>
            <consortium name="WormBaseParasite"/>
        </authorList>
    </citation>
    <scope>IDENTIFICATION</scope>
</reference>
<dbReference type="InterPro" id="IPR029052">
    <property type="entry name" value="Metallo-depent_PP-like"/>
</dbReference>
<dbReference type="InterPro" id="IPR004843">
    <property type="entry name" value="Calcineurin-like_PHP"/>
</dbReference>
<dbReference type="WBParaSite" id="scaffold3401_cov444.g6556">
    <property type="protein sequence ID" value="scaffold3401_cov444.g6556"/>
    <property type="gene ID" value="scaffold3401_cov444.g6556"/>
</dbReference>
<accession>A0A915MAL5</accession>
<name>A0A915MAL5_MELJA</name>
<dbReference type="Proteomes" id="UP000887561">
    <property type="component" value="Unplaced"/>
</dbReference>
<organism evidence="3 4">
    <name type="scientific">Meloidogyne javanica</name>
    <name type="common">Root-knot nematode worm</name>
    <dbReference type="NCBI Taxonomy" id="6303"/>
    <lineage>
        <taxon>Eukaryota</taxon>
        <taxon>Metazoa</taxon>
        <taxon>Ecdysozoa</taxon>
        <taxon>Nematoda</taxon>
        <taxon>Chromadorea</taxon>
        <taxon>Rhabditida</taxon>
        <taxon>Tylenchina</taxon>
        <taxon>Tylenchomorpha</taxon>
        <taxon>Tylenchoidea</taxon>
        <taxon>Meloidogynidae</taxon>
        <taxon>Meloidogyninae</taxon>
        <taxon>Meloidogyne</taxon>
        <taxon>Meloidogyne incognita group</taxon>
    </lineage>
</organism>
<dbReference type="PANTHER" id="PTHR12905">
    <property type="entry name" value="METALLOPHOSPHOESTERASE"/>
    <property type="match status" value="1"/>
</dbReference>
<protein>
    <submittedName>
        <fullName evidence="4">Calcineurin-like phosphoesterase domain-containing protein</fullName>
    </submittedName>
</protein>
<proteinExistence type="inferred from homology"/>
<dbReference type="Gene3D" id="3.60.21.10">
    <property type="match status" value="1"/>
</dbReference>
<dbReference type="SUPFAM" id="SSF56300">
    <property type="entry name" value="Metallo-dependent phosphatases"/>
    <property type="match status" value="1"/>
</dbReference>
<evidence type="ECO:0000256" key="1">
    <source>
        <dbReference type="ARBA" id="ARBA00007993"/>
    </source>
</evidence>
<dbReference type="PANTHER" id="PTHR12905:SF32">
    <property type="entry name" value="UPF0046 PROTEIN C25E10.12"/>
    <property type="match status" value="1"/>
</dbReference>
<evidence type="ECO:0000313" key="3">
    <source>
        <dbReference type="Proteomes" id="UP000887561"/>
    </source>
</evidence>
<dbReference type="GO" id="GO:0016787">
    <property type="term" value="F:hydrolase activity"/>
    <property type="evidence" value="ECO:0007669"/>
    <property type="project" value="InterPro"/>
</dbReference>
<keyword evidence="3" id="KW-1185">Reference proteome</keyword>
<dbReference type="Pfam" id="PF00149">
    <property type="entry name" value="Metallophos"/>
    <property type="match status" value="1"/>
</dbReference>
<feature type="domain" description="Calcineurin-like phosphoesterase" evidence="2">
    <location>
        <begin position="5"/>
        <end position="93"/>
    </location>
</feature>
<evidence type="ECO:0000259" key="2">
    <source>
        <dbReference type="Pfam" id="PF00149"/>
    </source>
</evidence>
<comment type="similarity">
    <text evidence="1">Belongs to the UPF0046 family.</text>
</comment>
<sequence length="138" mass="15570">NKYFRDVLIHAGDFTEAGDVSAVIKFNQQIGKLPHKVKIVIAGNHELGFEDGEEMSDRQLAGLSMLGIGKAYELLTNCIYLCDRLIEVYGIKIYGAPWHPMPGHGDFNAWTKLRTEYDPIIFDMPLPYGRSKDEVIVL</sequence>
<dbReference type="AlphaFoldDB" id="A0A915MAL5"/>
<evidence type="ECO:0000313" key="4">
    <source>
        <dbReference type="WBParaSite" id="scaffold3401_cov444.g6556"/>
    </source>
</evidence>